<dbReference type="AlphaFoldDB" id="A0A8H9GPB1"/>
<evidence type="ECO:0000313" key="4">
    <source>
        <dbReference type="Proteomes" id="UP000600547"/>
    </source>
</evidence>
<dbReference type="SMART" id="SM00267">
    <property type="entry name" value="GGDEF"/>
    <property type="match status" value="1"/>
</dbReference>
<dbReference type="RefSeq" id="WP_110831470.1">
    <property type="nucleotide sequence ID" value="NZ_BMQG01000005.1"/>
</dbReference>
<feature type="transmembrane region" description="Helical" evidence="1">
    <location>
        <begin position="165"/>
        <end position="184"/>
    </location>
</feature>
<keyword evidence="1" id="KW-0812">Transmembrane</keyword>
<dbReference type="Gene3D" id="3.30.70.270">
    <property type="match status" value="1"/>
</dbReference>
<feature type="domain" description="GGDEF" evidence="2">
    <location>
        <begin position="236"/>
        <end position="360"/>
    </location>
</feature>
<dbReference type="InterPro" id="IPR029787">
    <property type="entry name" value="Nucleotide_cyclase"/>
</dbReference>
<keyword evidence="1" id="KW-1133">Transmembrane helix</keyword>
<feature type="transmembrane region" description="Helical" evidence="1">
    <location>
        <begin position="57"/>
        <end position="75"/>
    </location>
</feature>
<feature type="transmembrane region" description="Helical" evidence="1">
    <location>
        <begin position="112"/>
        <end position="132"/>
    </location>
</feature>
<dbReference type="PROSITE" id="PS50887">
    <property type="entry name" value="GGDEF"/>
    <property type="match status" value="1"/>
</dbReference>
<sequence length="379" mass="39786">MLPDFRSDVLRSSSHDAGGVFRTTLDRRILNQRLIGGILAATLLAALFYQHNPFEQLALTAMAVLMGALLAALTFTRLPLLTVQVTGLLGGWAYLLAKTAYVLFALPGDAGLPMLMGLAPWGAVLLAAHLWILGARRSAVLNAAALGSMGALLLIKLVLTPAAAHSSVTGTLLQMLLASAVLLFGQRHAAQRLRADVRRAVLGQDTAGLDALTGLPDRVTLERQLEGLFQQDPEQLVVAAIGVDTPGGQPADATFQPRLAAHVSRVLMGTVRDQDLLGCLGDGVAALVMRAPDARSARAACERLRVRVASRPLDGVNPTVTIGVVYADGHLDALALLRAAEDTLSAARRSGTNRVLLGPVITGAAHEEAELLPPQALPA</sequence>
<accession>A0A8H9GPB1</accession>
<name>A0A8H9GPB1_9DEIO</name>
<feature type="transmembrane region" description="Helical" evidence="1">
    <location>
        <begin position="87"/>
        <end position="106"/>
    </location>
</feature>
<feature type="transmembrane region" description="Helical" evidence="1">
    <location>
        <begin position="34"/>
        <end position="51"/>
    </location>
</feature>
<dbReference type="InterPro" id="IPR043128">
    <property type="entry name" value="Rev_trsase/Diguanyl_cyclase"/>
</dbReference>
<dbReference type="InterPro" id="IPR000160">
    <property type="entry name" value="GGDEF_dom"/>
</dbReference>
<comment type="caution">
    <text evidence="3">The sequence shown here is derived from an EMBL/GenBank/DDBJ whole genome shotgun (WGS) entry which is preliminary data.</text>
</comment>
<evidence type="ECO:0000259" key="2">
    <source>
        <dbReference type="PROSITE" id="PS50887"/>
    </source>
</evidence>
<feature type="transmembrane region" description="Helical" evidence="1">
    <location>
        <begin position="139"/>
        <end position="159"/>
    </location>
</feature>
<keyword evidence="4" id="KW-1185">Reference proteome</keyword>
<gene>
    <name evidence="3" type="ORF">GCM10008956_19120</name>
</gene>
<dbReference type="Pfam" id="PF00990">
    <property type="entry name" value="GGDEF"/>
    <property type="match status" value="1"/>
</dbReference>
<proteinExistence type="predicted"/>
<dbReference type="SUPFAM" id="SSF55073">
    <property type="entry name" value="Nucleotide cyclase"/>
    <property type="match status" value="1"/>
</dbReference>
<evidence type="ECO:0000313" key="3">
    <source>
        <dbReference type="EMBL" id="GGM42918.1"/>
    </source>
</evidence>
<protein>
    <recommendedName>
        <fullName evidence="2">GGDEF domain-containing protein</fullName>
    </recommendedName>
</protein>
<evidence type="ECO:0000256" key="1">
    <source>
        <dbReference type="SAM" id="Phobius"/>
    </source>
</evidence>
<keyword evidence="1" id="KW-0472">Membrane</keyword>
<dbReference type="EMBL" id="BMQG01000005">
    <property type="protein sequence ID" value="GGM42918.1"/>
    <property type="molecule type" value="Genomic_DNA"/>
</dbReference>
<organism evidence="3 4">
    <name type="scientific">Deinococcus arenae</name>
    <dbReference type="NCBI Taxonomy" id="1452751"/>
    <lineage>
        <taxon>Bacteria</taxon>
        <taxon>Thermotogati</taxon>
        <taxon>Deinococcota</taxon>
        <taxon>Deinococci</taxon>
        <taxon>Deinococcales</taxon>
        <taxon>Deinococcaceae</taxon>
        <taxon>Deinococcus</taxon>
    </lineage>
</organism>
<reference evidence="4" key="1">
    <citation type="journal article" date="2019" name="Int. J. Syst. Evol. Microbiol.">
        <title>The Global Catalogue of Microorganisms (GCM) 10K type strain sequencing project: providing services to taxonomists for standard genome sequencing and annotation.</title>
        <authorList>
            <consortium name="The Broad Institute Genomics Platform"/>
            <consortium name="The Broad Institute Genome Sequencing Center for Infectious Disease"/>
            <person name="Wu L."/>
            <person name="Ma J."/>
        </authorList>
    </citation>
    <scope>NUCLEOTIDE SEQUENCE [LARGE SCALE GENOMIC DNA]</scope>
    <source>
        <strain evidence="4">JCM 31047</strain>
    </source>
</reference>
<dbReference type="Proteomes" id="UP000600547">
    <property type="component" value="Unassembled WGS sequence"/>
</dbReference>